<feature type="compositionally biased region" description="Basic residues" evidence="1">
    <location>
        <begin position="63"/>
        <end position="73"/>
    </location>
</feature>
<sequence length="88" mass="9646">MLGIDDFALKPRHRYATVIVDAETGERIDVLPDRTAETPAAWLREHPRTEYVCRDGSTPMARRSAKPSSKQRRSATGGTCGATCAARS</sequence>
<evidence type="ECO:0000259" key="2">
    <source>
        <dbReference type="Pfam" id="PF01610"/>
    </source>
</evidence>
<name>A0ABN3EUW2_9ACTN</name>
<comment type="caution">
    <text evidence="3">The sequence shown here is derived from an EMBL/GenBank/DDBJ whole genome shotgun (WGS) entry which is preliminary data.</text>
</comment>
<dbReference type="PANTHER" id="PTHR33498:SF1">
    <property type="entry name" value="TRANSPOSASE FOR INSERTION SEQUENCE ELEMENT IS1557"/>
    <property type="match status" value="1"/>
</dbReference>
<dbReference type="Pfam" id="PF01610">
    <property type="entry name" value="DDE_Tnp_ISL3"/>
    <property type="match status" value="1"/>
</dbReference>
<accession>A0ABN3EUW2</accession>
<dbReference type="InterPro" id="IPR002560">
    <property type="entry name" value="Transposase_DDE"/>
</dbReference>
<reference evidence="3 4" key="1">
    <citation type="journal article" date="2019" name="Int. J. Syst. Evol. Microbiol.">
        <title>The Global Catalogue of Microorganisms (GCM) 10K type strain sequencing project: providing services to taxonomists for standard genome sequencing and annotation.</title>
        <authorList>
            <consortium name="The Broad Institute Genomics Platform"/>
            <consortium name="The Broad Institute Genome Sequencing Center for Infectious Disease"/>
            <person name="Wu L."/>
            <person name="Ma J."/>
        </authorList>
    </citation>
    <scope>NUCLEOTIDE SEQUENCE [LARGE SCALE GENOMIC DNA]</scope>
    <source>
        <strain evidence="3 4">JCM 7356</strain>
    </source>
</reference>
<dbReference type="Proteomes" id="UP001500305">
    <property type="component" value="Unassembled WGS sequence"/>
</dbReference>
<proteinExistence type="predicted"/>
<feature type="region of interest" description="Disordered" evidence="1">
    <location>
        <begin position="54"/>
        <end position="88"/>
    </location>
</feature>
<evidence type="ECO:0000313" key="4">
    <source>
        <dbReference type="Proteomes" id="UP001500305"/>
    </source>
</evidence>
<protein>
    <recommendedName>
        <fullName evidence="2">Transposase IS204/IS1001/IS1096/IS1165 DDE domain-containing protein</fullName>
    </recommendedName>
</protein>
<gene>
    <name evidence="3" type="ORF">GCM10010430_68040</name>
</gene>
<evidence type="ECO:0000256" key="1">
    <source>
        <dbReference type="SAM" id="MobiDB-lite"/>
    </source>
</evidence>
<keyword evidence="4" id="KW-1185">Reference proteome</keyword>
<dbReference type="InterPro" id="IPR047951">
    <property type="entry name" value="Transpos_ISL3"/>
</dbReference>
<feature type="compositionally biased region" description="Low complexity" evidence="1">
    <location>
        <begin position="74"/>
        <end position="88"/>
    </location>
</feature>
<feature type="domain" description="Transposase IS204/IS1001/IS1096/IS1165 DDE" evidence="2">
    <location>
        <begin position="2"/>
        <end position="61"/>
    </location>
</feature>
<dbReference type="PANTHER" id="PTHR33498">
    <property type="entry name" value="TRANSPOSASE FOR INSERTION SEQUENCE ELEMENT IS1557"/>
    <property type="match status" value="1"/>
</dbReference>
<evidence type="ECO:0000313" key="3">
    <source>
        <dbReference type="EMBL" id="GAA2272464.1"/>
    </source>
</evidence>
<dbReference type="EMBL" id="BAAATR010000045">
    <property type="protein sequence ID" value="GAA2272464.1"/>
    <property type="molecule type" value="Genomic_DNA"/>
</dbReference>
<organism evidence="3 4">
    <name type="scientific">Kitasatospora cystarginea</name>
    <dbReference type="NCBI Taxonomy" id="58350"/>
    <lineage>
        <taxon>Bacteria</taxon>
        <taxon>Bacillati</taxon>
        <taxon>Actinomycetota</taxon>
        <taxon>Actinomycetes</taxon>
        <taxon>Kitasatosporales</taxon>
        <taxon>Streptomycetaceae</taxon>
        <taxon>Kitasatospora</taxon>
    </lineage>
</organism>